<dbReference type="EMBL" id="JBHFFA010000003">
    <property type="protein sequence ID" value="KAL2635768.1"/>
    <property type="molecule type" value="Genomic_DNA"/>
</dbReference>
<evidence type="ECO:0000313" key="1">
    <source>
        <dbReference type="EMBL" id="KAL2635768.1"/>
    </source>
</evidence>
<dbReference type="Proteomes" id="UP001605036">
    <property type="component" value="Unassembled WGS sequence"/>
</dbReference>
<protein>
    <submittedName>
        <fullName evidence="1">Uncharacterized protein</fullName>
    </submittedName>
</protein>
<accession>A0ABD1YZ36</accession>
<reference evidence="1 2" key="1">
    <citation type="submission" date="2024-09" db="EMBL/GenBank/DDBJ databases">
        <title>Chromosome-scale assembly of Riccia fluitans.</title>
        <authorList>
            <person name="Paukszto L."/>
            <person name="Sawicki J."/>
            <person name="Karawczyk K."/>
            <person name="Piernik-Szablinska J."/>
            <person name="Szczecinska M."/>
            <person name="Mazdziarz M."/>
        </authorList>
    </citation>
    <scope>NUCLEOTIDE SEQUENCE [LARGE SCALE GENOMIC DNA]</scope>
    <source>
        <strain evidence="1">Rf_01</strain>
        <tissue evidence="1">Aerial parts of the thallus</tissue>
    </source>
</reference>
<dbReference type="AlphaFoldDB" id="A0ABD1YZ36"/>
<keyword evidence="2" id="KW-1185">Reference proteome</keyword>
<gene>
    <name evidence="1" type="ORF">R1flu_007247</name>
</gene>
<name>A0ABD1YZ36_9MARC</name>
<organism evidence="1 2">
    <name type="scientific">Riccia fluitans</name>
    <dbReference type="NCBI Taxonomy" id="41844"/>
    <lineage>
        <taxon>Eukaryota</taxon>
        <taxon>Viridiplantae</taxon>
        <taxon>Streptophyta</taxon>
        <taxon>Embryophyta</taxon>
        <taxon>Marchantiophyta</taxon>
        <taxon>Marchantiopsida</taxon>
        <taxon>Marchantiidae</taxon>
        <taxon>Marchantiales</taxon>
        <taxon>Ricciaceae</taxon>
        <taxon>Riccia</taxon>
    </lineage>
</organism>
<comment type="caution">
    <text evidence="1">The sequence shown here is derived from an EMBL/GenBank/DDBJ whole genome shotgun (WGS) entry which is preliminary data.</text>
</comment>
<proteinExistence type="predicted"/>
<evidence type="ECO:0000313" key="2">
    <source>
        <dbReference type="Proteomes" id="UP001605036"/>
    </source>
</evidence>
<sequence length="148" mass="17208">MSRQIKALGVCNEATCLGPYLAHLYNHLNEMDNEEKEDSKKWKALIQIVSDSKIETEDEKELKEEIPHTAWEGEASGKAVARNMEQIFAPPLVVEVDIQPWKEMVKNLINLLMEEKKKNREAVEQRDYFEGKMRRSEKVSEIAMWCAQ</sequence>